<comment type="cofactor">
    <cofactor evidence="2">
        <name>Mn(2+)</name>
        <dbReference type="ChEBI" id="CHEBI:29035"/>
    </cofactor>
    <text evidence="2">The Mn(2+) ion enhances activity.</text>
</comment>
<dbReference type="EMBL" id="CP020559">
    <property type="protein sequence ID" value="ARE89464.1"/>
    <property type="molecule type" value="Genomic_DNA"/>
</dbReference>
<dbReference type="InterPro" id="IPR002933">
    <property type="entry name" value="Peptidase_M20"/>
</dbReference>
<dbReference type="PIRSF" id="PIRSF005962">
    <property type="entry name" value="Pept_M20D_amidohydro"/>
    <property type="match status" value="1"/>
</dbReference>
<accession>A0AAC9RLU8</accession>
<gene>
    <name evidence="4" type="primary">yxeP_1</name>
    <name evidence="4" type="ORF">CLFO_39420</name>
</gene>
<dbReference type="PANTHER" id="PTHR11014:SF63">
    <property type="entry name" value="METALLOPEPTIDASE, PUTATIVE (AFU_ORTHOLOGUE AFUA_6G09600)-RELATED"/>
    <property type="match status" value="1"/>
</dbReference>
<organism evidence="4 5">
    <name type="scientific">Clostridium formicaceticum</name>
    <dbReference type="NCBI Taxonomy" id="1497"/>
    <lineage>
        <taxon>Bacteria</taxon>
        <taxon>Bacillati</taxon>
        <taxon>Bacillota</taxon>
        <taxon>Clostridia</taxon>
        <taxon>Eubacteriales</taxon>
        <taxon>Clostridiaceae</taxon>
        <taxon>Clostridium</taxon>
    </lineage>
</organism>
<keyword evidence="1 4" id="KW-0378">Hydrolase</keyword>
<dbReference type="Gene3D" id="3.30.70.360">
    <property type="match status" value="1"/>
</dbReference>
<dbReference type="FunFam" id="3.30.70.360:FF:000001">
    <property type="entry name" value="N-acetyldiaminopimelate deacetylase"/>
    <property type="match status" value="1"/>
</dbReference>
<dbReference type="AlphaFoldDB" id="A0AAC9RLU8"/>
<reference evidence="4 5" key="1">
    <citation type="submission" date="2017-03" db="EMBL/GenBank/DDBJ databases">
        <title>Complete sequence of Clostridium formicaceticum DSM 92.</title>
        <authorList>
            <person name="Poehlein A."/>
            <person name="Karl M."/>
            <person name="Bengelsdorf F.R."/>
            <person name="Duerre P."/>
            <person name="Daniel R."/>
        </authorList>
    </citation>
    <scope>NUCLEOTIDE SEQUENCE [LARGE SCALE GENOMIC DNA]</scope>
    <source>
        <strain evidence="4 5">DSM 92</strain>
    </source>
</reference>
<dbReference type="RefSeq" id="WP_236905013.1">
    <property type="nucleotide sequence ID" value="NZ_CP017603.1"/>
</dbReference>
<dbReference type="Gene3D" id="3.40.630.10">
    <property type="entry name" value="Zn peptidases"/>
    <property type="match status" value="1"/>
</dbReference>
<feature type="binding site" evidence="2">
    <location>
        <position position="167"/>
    </location>
    <ligand>
        <name>Mn(2+)</name>
        <dbReference type="ChEBI" id="CHEBI:29035"/>
        <label>2</label>
    </ligand>
</feature>
<keyword evidence="2" id="KW-0464">Manganese</keyword>
<keyword evidence="2" id="KW-0479">Metal-binding</keyword>
<evidence type="ECO:0000313" key="5">
    <source>
        <dbReference type="Proteomes" id="UP000192478"/>
    </source>
</evidence>
<dbReference type="CDD" id="cd03886">
    <property type="entry name" value="M20_Acy1"/>
    <property type="match status" value="1"/>
</dbReference>
<dbReference type="GO" id="GO:0019877">
    <property type="term" value="P:diaminopimelate biosynthetic process"/>
    <property type="evidence" value="ECO:0007669"/>
    <property type="project" value="UniProtKB-ARBA"/>
</dbReference>
<dbReference type="Pfam" id="PF01546">
    <property type="entry name" value="Peptidase_M20"/>
    <property type="match status" value="1"/>
</dbReference>
<dbReference type="InterPro" id="IPR017439">
    <property type="entry name" value="Amidohydrolase"/>
</dbReference>
<dbReference type="Pfam" id="PF07687">
    <property type="entry name" value="M20_dimer"/>
    <property type="match status" value="1"/>
</dbReference>
<feature type="binding site" evidence="2">
    <location>
        <position position="107"/>
    </location>
    <ligand>
        <name>Mn(2+)</name>
        <dbReference type="ChEBI" id="CHEBI:29035"/>
        <label>2</label>
    </ligand>
</feature>
<protein>
    <submittedName>
        <fullName evidence="4">Hydrolase YxeP</fullName>
        <ecNumber evidence="4">3.-.-.-</ecNumber>
    </submittedName>
</protein>
<evidence type="ECO:0000313" key="4">
    <source>
        <dbReference type="EMBL" id="ARE89464.1"/>
    </source>
</evidence>
<dbReference type="InterPro" id="IPR036264">
    <property type="entry name" value="Bact_exopeptidase_dim_dom"/>
</dbReference>
<feature type="domain" description="Peptidase M20 dimerisation" evidence="3">
    <location>
        <begin position="189"/>
        <end position="284"/>
    </location>
</feature>
<feature type="binding site" evidence="2">
    <location>
        <position position="367"/>
    </location>
    <ligand>
        <name>Mn(2+)</name>
        <dbReference type="ChEBI" id="CHEBI:29035"/>
        <label>2</label>
    </ligand>
</feature>
<dbReference type="InterPro" id="IPR011650">
    <property type="entry name" value="Peptidase_M20_dimer"/>
</dbReference>
<proteinExistence type="predicted"/>
<evidence type="ECO:0000259" key="3">
    <source>
        <dbReference type="Pfam" id="PF07687"/>
    </source>
</evidence>
<evidence type="ECO:0000256" key="1">
    <source>
        <dbReference type="ARBA" id="ARBA00022801"/>
    </source>
</evidence>
<dbReference type="EC" id="3.-.-.-" evidence="4"/>
<dbReference type="Proteomes" id="UP000192478">
    <property type="component" value="Chromosome"/>
</dbReference>
<dbReference type="NCBIfam" id="TIGR01891">
    <property type="entry name" value="amidohydrolases"/>
    <property type="match status" value="1"/>
</dbReference>
<dbReference type="PANTHER" id="PTHR11014">
    <property type="entry name" value="PEPTIDASE M20 FAMILY MEMBER"/>
    <property type="match status" value="1"/>
</dbReference>
<evidence type="ECO:0000256" key="2">
    <source>
        <dbReference type="PIRSR" id="PIRSR005962-1"/>
    </source>
</evidence>
<feature type="binding site" evidence="2">
    <location>
        <position position="105"/>
    </location>
    <ligand>
        <name>Mn(2+)</name>
        <dbReference type="ChEBI" id="CHEBI:29035"/>
        <label>2</label>
    </ligand>
</feature>
<dbReference type="GO" id="GO:0050118">
    <property type="term" value="F:N-acetyldiaminopimelate deacetylase activity"/>
    <property type="evidence" value="ECO:0007669"/>
    <property type="project" value="UniProtKB-ARBA"/>
</dbReference>
<sequence>MMIQPSIIAKAEALKSWLIKIRRDFHENPELSTVEFRTHKKIVKYLKEMGIDTMTGVANTAIVGIIGGKVSGKTVALRADMDALPIEDKKEIAYKSKMLGKMHACGHDAHMSILLGAAKILKEMEEEITGTVKLFFQPAEETVGGAKPMIEAGVMENPKVSAIFGLHVTPEIQVGQIGVRYGQMNASSDTIKITIYGASTHGAYPHEGIDAIAIAGQVITALQTIVSRNIDPRDSAVVTIGKIQGGTQGNIVANKVEMLGTVRTLNPKTRDKVIDKIAKIVEQVSGGMGAKGELIREEGYVALINDDNAVKIVEKNGKELLGEENVKIIKSPSLGVEDFAYFLEKSPGAFYRLGCGNKKRGIVHPGHSNLFDIDENCLPIGVALQVKNVLTILGKNHN</sequence>
<feature type="binding site" evidence="2">
    <location>
        <position position="141"/>
    </location>
    <ligand>
        <name>Mn(2+)</name>
        <dbReference type="ChEBI" id="CHEBI:29035"/>
        <label>2</label>
    </ligand>
</feature>
<dbReference type="SUPFAM" id="SSF55031">
    <property type="entry name" value="Bacterial exopeptidase dimerisation domain"/>
    <property type="match status" value="1"/>
</dbReference>
<dbReference type="SUPFAM" id="SSF53187">
    <property type="entry name" value="Zn-dependent exopeptidases"/>
    <property type="match status" value="1"/>
</dbReference>
<name>A0AAC9RLU8_9CLOT</name>
<dbReference type="GO" id="GO:0046872">
    <property type="term" value="F:metal ion binding"/>
    <property type="evidence" value="ECO:0007669"/>
    <property type="project" value="UniProtKB-KW"/>
</dbReference>